<proteinExistence type="inferred from homology"/>
<comment type="similarity">
    <text evidence="1">Belongs to the UPF0538 family.</text>
</comment>
<evidence type="ECO:0000313" key="2">
    <source>
        <dbReference type="EMBL" id="PVU86835.1"/>
    </source>
</evidence>
<organism evidence="2 3">
    <name type="scientific">Smittium megazygosporum</name>
    <dbReference type="NCBI Taxonomy" id="133381"/>
    <lineage>
        <taxon>Eukaryota</taxon>
        <taxon>Fungi</taxon>
        <taxon>Fungi incertae sedis</taxon>
        <taxon>Zoopagomycota</taxon>
        <taxon>Kickxellomycotina</taxon>
        <taxon>Harpellomycetes</taxon>
        <taxon>Harpellales</taxon>
        <taxon>Legeriomycetaceae</taxon>
        <taxon>Smittium</taxon>
    </lineage>
</organism>
<dbReference type="PANTHER" id="PTHR18444">
    <property type="entry name" value="UPF0538 FAMILY MEMBER"/>
    <property type="match status" value="1"/>
</dbReference>
<evidence type="ECO:0000313" key="3">
    <source>
        <dbReference type="Proteomes" id="UP000245609"/>
    </source>
</evidence>
<dbReference type="InterPro" id="IPR018794">
    <property type="entry name" value="UPF0538"/>
</dbReference>
<dbReference type="Pfam" id="PF10209">
    <property type="entry name" value="DUF2340"/>
    <property type="match status" value="1"/>
</dbReference>
<dbReference type="PANTHER" id="PTHR18444:SF9">
    <property type="entry name" value="UPF0538 PROTEIN C2ORF76"/>
    <property type="match status" value="1"/>
</dbReference>
<name>A0A2T9Y3B6_9FUNG</name>
<dbReference type="AlphaFoldDB" id="A0A2T9Y3B6"/>
<dbReference type="OrthoDB" id="937at2759"/>
<reference evidence="2 3" key="1">
    <citation type="journal article" date="2018" name="MBio">
        <title>Comparative Genomics Reveals the Core Gene Toolbox for the Fungus-Insect Symbiosis.</title>
        <authorList>
            <person name="Wang Y."/>
            <person name="Stata M."/>
            <person name="Wang W."/>
            <person name="Stajich J.E."/>
            <person name="White M.M."/>
            <person name="Moncalvo J.M."/>
        </authorList>
    </citation>
    <scope>NUCLEOTIDE SEQUENCE [LARGE SCALE GENOMIC DNA]</scope>
    <source>
        <strain evidence="2 3">SC-DP-2</strain>
    </source>
</reference>
<evidence type="ECO:0008006" key="4">
    <source>
        <dbReference type="Google" id="ProtNLM"/>
    </source>
</evidence>
<evidence type="ECO:0000256" key="1">
    <source>
        <dbReference type="ARBA" id="ARBA00007176"/>
    </source>
</evidence>
<accession>A0A2T9Y3B6</accession>
<sequence>MSDSKSVITIRVIKNFEYRAVKNIILNVDLSTVTVGELKKMCLEEISTKAGFVPFRNVEYVINFGNEGFLDNEQETLDKAGILNETEISLFNRKAYDEFEKNPKFAW</sequence>
<comment type="caution">
    <text evidence="2">The sequence shown here is derived from an EMBL/GenBank/DDBJ whole genome shotgun (WGS) entry which is preliminary data.</text>
</comment>
<protein>
    <recommendedName>
        <fullName evidence="4">Ubiquitin-like domain-containing protein</fullName>
    </recommendedName>
</protein>
<gene>
    <name evidence="2" type="ORF">BB560_006594</name>
</gene>
<dbReference type="EMBL" id="MBFS01003405">
    <property type="protein sequence ID" value="PVU86835.1"/>
    <property type="molecule type" value="Genomic_DNA"/>
</dbReference>
<keyword evidence="3" id="KW-1185">Reference proteome</keyword>
<dbReference type="Proteomes" id="UP000245609">
    <property type="component" value="Unassembled WGS sequence"/>
</dbReference>